<dbReference type="EMBL" id="VIVR01000001">
    <property type="protein sequence ID" value="TWE17475.1"/>
    <property type="molecule type" value="Genomic_DNA"/>
</dbReference>
<proteinExistence type="inferred from homology"/>
<dbReference type="CDD" id="cd10027">
    <property type="entry name" value="UDG-F1-like"/>
    <property type="match status" value="1"/>
</dbReference>
<dbReference type="HAMAP" id="MF_00148">
    <property type="entry name" value="UDG"/>
    <property type="match status" value="1"/>
</dbReference>
<dbReference type="PANTHER" id="PTHR11264">
    <property type="entry name" value="URACIL-DNA GLYCOSYLASE"/>
    <property type="match status" value="1"/>
</dbReference>
<dbReference type="RefSeq" id="WP_211785765.1">
    <property type="nucleotide sequence ID" value="NZ_BAAABR010000021.1"/>
</dbReference>
<comment type="similarity">
    <text evidence="3 7 10">Belongs to the uracil-DNA glycosylase (UDG) superfamily. UNG family.</text>
</comment>
<dbReference type="PANTHER" id="PTHR11264:SF0">
    <property type="entry name" value="URACIL-DNA GLYCOSYLASE"/>
    <property type="match status" value="1"/>
</dbReference>
<dbReference type="AlphaFoldDB" id="A0A561EPC9"/>
<dbReference type="SMART" id="SM00987">
    <property type="entry name" value="UreE_C"/>
    <property type="match status" value="1"/>
</dbReference>
<keyword evidence="5 7" id="KW-0378">Hydrolase</keyword>
<dbReference type="NCBIfam" id="NF003589">
    <property type="entry name" value="PRK05254.1-2"/>
    <property type="match status" value="1"/>
</dbReference>
<dbReference type="SUPFAM" id="SSF52141">
    <property type="entry name" value="Uracil-DNA glycosylase-like"/>
    <property type="match status" value="1"/>
</dbReference>
<keyword evidence="4 7" id="KW-0227">DNA damage</keyword>
<protein>
    <recommendedName>
        <fullName evidence="7 8">Uracil-DNA glycosylase</fullName>
        <shortName evidence="7">UDG</shortName>
        <ecNumber evidence="7 8">3.2.2.27</ecNumber>
    </recommendedName>
</protein>
<evidence type="ECO:0000313" key="13">
    <source>
        <dbReference type="Proteomes" id="UP000318416"/>
    </source>
</evidence>
<organism evidence="12 13">
    <name type="scientific">Kitasatospora atroaurantiaca</name>
    <dbReference type="NCBI Taxonomy" id="285545"/>
    <lineage>
        <taxon>Bacteria</taxon>
        <taxon>Bacillati</taxon>
        <taxon>Actinomycetota</taxon>
        <taxon>Actinomycetes</taxon>
        <taxon>Kitasatosporales</taxon>
        <taxon>Streptomycetaceae</taxon>
        <taxon>Kitasatospora</taxon>
    </lineage>
</organism>
<dbReference type="Proteomes" id="UP000318416">
    <property type="component" value="Unassembled WGS sequence"/>
</dbReference>
<dbReference type="PROSITE" id="PS00130">
    <property type="entry name" value="U_DNA_GLYCOSYLASE"/>
    <property type="match status" value="1"/>
</dbReference>
<evidence type="ECO:0000256" key="1">
    <source>
        <dbReference type="ARBA" id="ARBA00001400"/>
    </source>
</evidence>
<evidence type="ECO:0000256" key="8">
    <source>
        <dbReference type="NCBIfam" id="TIGR00628"/>
    </source>
</evidence>
<gene>
    <name evidence="7" type="primary">ung</name>
    <name evidence="12" type="ORF">FB465_2502</name>
</gene>
<evidence type="ECO:0000256" key="7">
    <source>
        <dbReference type="HAMAP-Rule" id="MF_00148"/>
    </source>
</evidence>
<dbReference type="FunFam" id="3.40.470.10:FF:000001">
    <property type="entry name" value="Uracil-DNA glycosylase"/>
    <property type="match status" value="1"/>
</dbReference>
<keyword evidence="6 7" id="KW-0234">DNA repair</keyword>
<evidence type="ECO:0000259" key="11">
    <source>
        <dbReference type="SMART" id="SM00986"/>
    </source>
</evidence>
<dbReference type="InterPro" id="IPR036895">
    <property type="entry name" value="Uracil-DNA_glycosylase-like_sf"/>
</dbReference>
<comment type="caution">
    <text evidence="12">The sequence shown here is derived from an EMBL/GenBank/DDBJ whole genome shotgun (WGS) entry which is preliminary data.</text>
</comment>
<comment type="subcellular location">
    <subcellularLocation>
        <location evidence="7">Cytoplasm</location>
    </subcellularLocation>
</comment>
<feature type="active site" description="Proton acceptor" evidence="7 9">
    <location>
        <position position="75"/>
    </location>
</feature>
<dbReference type="EC" id="3.2.2.27" evidence="7 8"/>
<evidence type="ECO:0000256" key="2">
    <source>
        <dbReference type="ARBA" id="ARBA00002631"/>
    </source>
</evidence>
<dbReference type="SMART" id="SM00986">
    <property type="entry name" value="UDG"/>
    <property type="match status" value="1"/>
</dbReference>
<keyword evidence="7" id="KW-0963">Cytoplasm</keyword>
<reference evidence="12 13" key="1">
    <citation type="submission" date="2019-06" db="EMBL/GenBank/DDBJ databases">
        <title>Sequencing the genomes of 1000 actinobacteria strains.</title>
        <authorList>
            <person name="Klenk H.-P."/>
        </authorList>
    </citation>
    <scope>NUCLEOTIDE SEQUENCE [LARGE SCALE GENOMIC DNA]</scope>
    <source>
        <strain evidence="12 13">DSM 41649</strain>
    </source>
</reference>
<keyword evidence="13" id="KW-1185">Reference proteome</keyword>
<accession>A0A561EPC9</accession>
<evidence type="ECO:0000256" key="9">
    <source>
        <dbReference type="PROSITE-ProRule" id="PRU10072"/>
    </source>
</evidence>
<evidence type="ECO:0000313" key="12">
    <source>
        <dbReference type="EMBL" id="TWE17475.1"/>
    </source>
</evidence>
<dbReference type="InterPro" id="IPR002043">
    <property type="entry name" value="UDG_fam1"/>
</dbReference>
<evidence type="ECO:0000256" key="6">
    <source>
        <dbReference type="ARBA" id="ARBA00023204"/>
    </source>
</evidence>
<dbReference type="NCBIfam" id="TIGR00628">
    <property type="entry name" value="ung"/>
    <property type="match status" value="1"/>
</dbReference>
<name>A0A561EPC9_9ACTN</name>
<dbReference type="GO" id="GO:0004844">
    <property type="term" value="F:uracil DNA N-glycosylase activity"/>
    <property type="evidence" value="ECO:0007669"/>
    <property type="project" value="UniProtKB-UniRule"/>
</dbReference>
<dbReference type="NCBIfam" id="NF003591">
    <property type="entry name" value="PRK05254.1-4"/>
    <property type="match status" value="1"/>
</dbReference>
<evidence type="ECO:0000256" key="3">
    <source>
        <dbReference type="ARBA" id="ARBA00008184"/>
    </source>
</evidence>
<comment type="catalytic activity">
    <reaction evidence="1 7 10">
        <text>Hydrolyzes single-stranded DNA or mismatched double-stranded DNA and polynucleotides, releasing free uracil.</text>
        <dbReference type="EC" id="3.2.2.27"/>
    </reaction>
</comment>
<comment type="function">
    <text evidence="2 7 10">Excises uracil residues from the DNA which can arise as a result of misincorporation of dUMP residues by DNA polymerase or due to deamination of cytosine.</text>
</comment>
<dbReference type="NCBIfam" id="NF003592">
    <property type="entry name" value="PRK05254.1-5"/>
    <property type="match status" value="1"/>
</dbReference>
<evidence type="ECO:0000256" key="10">
    <source>
        <dbReference type="RuleBase" id="RU003780"/>
    </source>
</evidence>
<dbReference type="InterPro" id="IPR018085">
    <property type="entry name" value="Ura-DNA_Glyclase_AS"/>
</dbReference>
<dbReference type="GO" id="GO:0097510">
    <property type="term" value="P:base-excision repair, AP site formation via deaminated base removal"/>
    <property type="evidence" value="ECO:0007669"/>
    <property type="project" value="TreeGrafter"/>
</dbReference>
<dbReference type="GO" id="GO:0005737">
    <property type="term" value="C:cytoplasm"/>
    <property type="evidence" value="ECO:0007669"/>
    <property type="project" value="UniProtKB-SubCell"/>
</dbReference>
<feature type="domain" description="Uracil-DNA glycosylase-like" evidence="11">
    <location>
        <begin position="60"/>
        <end position="219"/>
    </location>
</feature>
<dbReference type="Pfam" id="PF03167">
    <property type="entry name" value="UDG"/>
    <property type="match status" value="1"/>
</dbReference>
<evidence type="ECO:0000256" key="5">
    <source>
        <dbReference type="ARBA" id="ARBA00022801"/>
    </source>
</evidence>
<evidence type="ECO:0000256" key="4">
    <source>
        <dbReference type="ARBA" id="ARBA00022763"/>
    </source>
</evidence>
<dbReference type="Gene3D" id="3.40.470.10">
    <property type="entry name" value="Uracil-DNA glycosylase-like domain"/>
    <property type="match status" value="1"/>
</dbReference>
<dbReference type="InterPro" id="IPR005122">
    <property type="entry name" value="Uracil-DNA_glycosylase-like"/>
</dbReference>
<sequence>MTELAEVAVGTEFEVPESWREALAGELEKPYFAELTAFVAAQRAEHQVFPPSGQEFSALAATPYHGVRVLVLGQDPYHDDGQAHGMSFSVLPGVKTPPSLRNMFKELHADLGVPTPDNGYLMHWAEQGVLLLNAVLTVRAHEANSHKGKGWEKFTDAVIKAVSDREEPCVFVLWGNYAKKKLPLIDTSRHVVVQGAHPSPLSAKLFFGSKPFSQINEALEGFGSEPIDWRVPDLKSV</sequence>
<dbReference type="NCBIfam" id="NF003588">
    <property type="entry name" value="PRK05254.1-1"/>
    <property type="match status" value="1"/>
</dbReference>